<reference evidence="1" key="1">
    <citation type="submission" date="2020-05" db="EMBL/GenBank/DDBJ databases">
        <title>Large-scale comparative analyses of tick genomes elucidate their genetic diversity and vector capacities.</title>
        <authorList>
            <person name="Jia N."/>
            <person name="Wang J."/>
            <person name="Shi W."/>
            <person name="Du L."/>
            <person name="Sun Y."/>
            <person name="Zhan W."/>
            <person name="Jiang J."/>
            <person name="Wang Q."/>
            <person name="Zhang B."/>
            <person name="Ji P."/>
            <person name="Sakyi L.B."/>
            <person name="Cui X."/>
            <person name="Yuan T."/>
            <person name="Jiang B."/>
            <person name="Yang W."/>
            <person name="Lam T.T.-Y."/>
            <person name="Chang Q."/>
            <person name="Ding S."/>
            <person name="Wang X."/>
            <person name="Zhu J."/>
            <person name="Ruan X."/>
            <person name="Zhao L."/>
            <person name="Wei J."/>
            <person name="Que T."/>
            <person name="Du C."/>
            <person name="Cheng J."/>
            <person name="Dai P."/>
            <person name="Han X."/>
            <person name="Huang E."/>
            <person name="Gao Y."/>
            <person name="Liu J."/>
            <person name="Shao H."/>
            <person name="Ye R."/>
            <person name="Li L."/>
            <person name="Wei W."/>
            <person name="Wang X."/>
            <person name="Wang C."/>
            <person name="Yang T."/>
            <person name="Huo Q."/>
            <person name="Li W."/>
            <person name="Guo W."/>
            <person name="Chen H."/>
            <person name="Zhou L."/>
            <person name="Ni X."/>
            <person name="Tian J."/>
            <person name="Zhou Y."/>
            <person name="Sheng Y."/>
            <person name="Liu T."/>
            <person name="Pan Y."/>
            <person name="Xia L."/>
            <person name="Li J."/>
            <person name="Zhao F."/>
            <person name="Cao W."/>
        </authorList>
    </citation>
    <scope>NUCLEOTIDE SEQUENCE</scope>
    <source>
        <strain evidence="1">Hyas-2018</strain>
    </source>
</reference>
<protein>
    <submittedName>
        <fullName evidence="1">Uncharacterized protein</fullName>
    </submittedName>
</protein>
<organism evidence="1 2">
    <name type="scientific">Hyalomma asiaticum</name>
    <name type="common">Tick</name>
    <dbReference type="NCBI Taxonomy" id="266040"/>
    <lineage>
        <taxon>Eukaryota</taxon>
        <taxon>Metazoa</taxon>
        <taxon>Ecdysozoa</taxon>
        <taxon>Arthropoda</taxon>
        <taxon>Chelicerata</taxon>
        <taxon>Arachnida</taxon>
        <taxon>Acari</taxon>
        <taxon>Parasitiformes</taxon>
        <taxon>Ixodida</taxon>
        <taxon>Ixodoidea</taxon>
        <taxon>Ixodidae</taxon>
        <taxon>Hyalomminae</taxon>
        <taxon>Hyalomma</taxon>
    </lineage>
</organism>
<comment type="caution">
    <text evidence="1">The sequence shown here is derived from an EMBL/GenBank/DDBJ whole genome shotgun (WGS) entry which is preliminary data.</text>
</comment>
<gene>
    <name evidence="1" type="ORF">HPB50_007758</name>
</gene>
<keyword evidence="2" id="KW-1185">Reference proteome</keyword>
<name>A0ACB7TGB2_HYAAI</name>
<evidence type="ECO:0000313" key="2">
    <source>
        <dbReference type="Proteomes" id="UP000821845"/>
    </source>
</evidence>
<dbReference type="Proteomes" id="UP000821845">
    <property type="component" value="Chromosome 1"/>
</dbReference>
<sequence length="579" mass="64180">MATQESLIAFASELDSASSTDDVDVLRVALNADGDAYAWLTEYSEATRTSWIVDSESTSDTRATFMGYFQNGLGPAAALDYHRNKLANQENGASLLANSSLNPRPGTLYHWYRLWKKNNFGADNTDPLTKLEEKMPFYSKHGVDVRTSKSEDESCWAVLVVTPIMKRTQALHSAREIVFLDSTASCDESQSNVTVVLVATPVGALPIAVLLHNAQSTDSYSTAFGLLKKSYPLCFGGTNAPQAVMTDNSAAEKAALCATWPESKQLLCHFHVAQAEWRWLQASRNNVSQNERRELMTAFQKVMYASSMGELDAAVEQLKSMTNKEYVQRVEKFLQRKAEWVLLFRSKLMTRGHNTNNFAEASIRILKDVVLHRRKAYNAVALVDLVVEVWEAYFKLRLLDHAYSRVPAHELIYHKLLDKMPQDAAKGIKPLGSNRYEVPSAQLGGGKVYEVCQDFGTCTCPAGQHGAFCKHQALVHHAYGGSFPNAPAVTTKVRHQLGLLALGKECPEESFFRDFHDALPEQPCSSSMSAEQGMLAATEEPLPLLPMDIEPEADVPSASSNHSEVRLKFVYSLLVNLAN</sequence>
<proteinExistence type="predicted"/>
<evidence type="ECO:0000313" key="1">
    <source>
        <dbReference type="EMBL" id="KAH6945296.1"/>
    </source>
</evidence>
<accession>A0ACB7TGB2</accession>
<dbReference type="EMBL" id="CM023481">
    <property type="protein sequence ID" value="KAH6945296.1"/>
    <property type="molecule type" value="Genomic_DNA"/>
</dbReference>